<keyword evidence="3" id="KW-1185">Reference proteome</keyword>
<evidence type="ECO:0008006" key="4">
    <source>
        <dbReference type="Google" id="ProtNLM"/>
    </source>
</evidence>
<dbReference type="GeneID" id="92206878"/>
<feature type="region of interest" description="Disordered" evidence="1">
    <location>
        <begin position="174"/>
        <end position="204"/>
    </location>
</feature>
<feature type="compositionally biased region" description="Low complexity" evidence="1">
    <location>
        <begin position="54"/>
        <end position="63"/>
    </location>
</feature>
<dbReference type="InterPro" id="IPR013262">
    <property type="entry name" value="OMP_MIM1/TOM13_mt"/>
</dbReference>
<feature type="compositionally biased region" description="Polar residues" evidence="1">
    <location>
        <begin position="1"/>
        <end position="20"/>
    </location>
</feature>
<sequence length="204" mass="22629">MSSSYANQRQRNESGNASSQEPPAYTSTTSATVVETSIVFDGANSNSNHTPPEQRSQQQQQAVSQIVMDALSEENDLAVLESQLSADEVVTNSDIANTESLIDESRVLDAQEHGQRIRDPSPSSPLSSLSIWDIFKKSAINLVLPFINGMMLGFGEILAHEIGFHYKWHGAKIEPPRRAQQQQQQQQPQPQQPRRQAQAASRYL</sequence>
<name>A0ABP0ZIJ6_9ASCO</name>
<dbReference type="EMBL" id="OZ022406">
    <property type="protein sequence ID" value="CAK9437304.1"/>
    <property type="molecule type" value="Genomic_DNA"/>
</dbReference>
<dbReference type="Proteomes" id="UP001497383">
    <property type="component" value="Chromosome 2"/>
</dbReference>
<organism evidence="2 3">
    <name type="scientific">Lodderomyces beijingensis</name>
    <dbReference type="NCBI Taxonomy" id="1775926"/>
    <lineage>
        <taxon>Eukaryota</taxon>
        <taxon>Fungi</taxon>
        <taxon>Dikarya</taxon>
        <taxon>Ascomycota</taxon>
        <taxon>Saccharomycotina</taxon>
        <taxon>Pichiomycetes</taxon>
        <taxon>Debaryomycetaceae</taxon>
        <taxon>Candida/Lodderomyces clade</taxon>
        <taxon>Lodderomyces</taxon>
    </lineage>
</organism>
<dbReference type="PANTHER" id="PTHR28241">
    <property type="entry name" value="MITOCHONDRIAL IMPORT PROTEIN 1"/>
    <property type="match status" value="1"/>
</dbReference>
<dbReference type="RefSeq" id="XP_066828620.1">
    <property type="nucleotide sequence ID" value="XM_066971597.1"/>
</dbReference>
<feature type="compositionally biased region" description="Low complexity" evidence="1">
    <location>
        <begin position="21"/>
        <end position="36"/>
    </location>
</feature>
<gene>
    <name evidence="2" type="ORF">LODBEIA_P16820</name>
</gene>
<reference evidence="2 3" key="1">
    <citation type="submission" date="2024-03" db="EMBL/GenBank/DDBJ databases">
        <authorList>
            <person name="Brejova B."/>
        </authorList>
    </citation>
    <scope>NUCLEOTIDE SEQUENCE [LARGE SCALE GENOMIC DNA]</scope>
    <source>
        <strain evidence="2 3">CBS 14171</strain>
    </source>
</reference>
<proteinExistence type="predicted"/>
<protein>
    <recommendedName>
        <fullName evidence="4">Mitochondrial import protein 1</fullName>
    </recommendedName>
</protein>
<feature type="compositionally biased region" description="Polar residues" evidence="1">
    <location>
        <begin position="43"/>
        <end position="53"/>
    </location>
</feature>
<accession>A0ABP0ZIJ6</accession>
<dbReference type="Pfam" id="PF08219">
    <property type="entry name" value="TOM13"/>
    <property type="match status" value="1"/>
</dbReference>
<evidence type="ECO:0000313" key="3">
    <source>
        <dbReference type="Proteomes" id="UP001497383"/>
    </source>
</evidence>
<feature type="region of interest" description="Disordered" evidence="1">
    <location>
        <begin position="1"/>
        <end position="63"/>
    </location>
</feature>
<dbReference type="PANTHER" id="PTHR28241:SF1">
    <property type="entry name" value="MITOCHONDRIAL IMPORT PROTEIN 1"/>
    <property type="match status" value="1"/>
</dbReference>
<evidence type="ECO:0000256" key="1">
    <source>
        <dbReference type="SAM" id="MobiDB-lite"/>
    </source>
</evidence>
<evidence type="ECO:0000313" key="2">
    <source>
        <dbReference type="EMBL" id="CAK9437304.1"/>
    </source>
</evidence>
<feature type="compositionally biased region" description="Low complexity" evidence="1">
    <location>
        <begin position="178"/>
        <end position="204"/>
    </location>
</feature>